<sequence>MWKLYIDRESSDDGFEARLMIISPESTEFTNALKFKFRAINNEAEYEAVIDGLRIAKEMKIEEITIFVVSQLVANQVNGSYKAKHHYMKQYLQITKELLKGFRHVEFQYIRRNQNKKADALSKLASLTFEQLTIKVLVEKLASKSIYEKQVADIATEEENS</sequence>
<protein>
    <submittedName>
        <fullName evidence="2">Reverse transcriptase domain-containing protein</fullName>
    </submittedName>
</protein>
<evidence type="ECO:0000313" key="2">
    <source>
        <dbReference type="EMBL" id="GJT47194.1"/>
    </source>
</evidence>
<dbReference type="CDD" id="cd09279">
    <property type="entry name" value="RNase_HI_like"/>
    <property type="match status" value="1"/>
</dbReference>
<keyword evidence="3" id="KW-1185">Reference proteome</keyword>
<dbReference type="Gene3D" id="3.30.420.10">
    <property type="entry name" value="Ribonuclease H-like superfamily/Ribonuclease H"/>
    <property type="match status" value="1"/>
</dbReference>
<dbReference type="PANTHER" id="PTHR48475">
    <property type="entry name" value="RIBONUCLEASE H"/>
    <property type="match status" value="1"/>
</dbReference>
<reference evidence="2" key="1">
    <citation type="journal article" date="2022" name="Int. J. Mol. Sci.">
        <title>Draft Genome of Tanacetum Coccineum: Genomic Comparison of Closely Related Tanacetum-Family Plants.</title>
        <authorList>
            <person name="Yamashiro T."/>
            <person name="Shiraishi A."/>
            <person name="Nakayama K."/>
            <person name="Satake H."/>
        </authorList>
    </citation>
    <scope>NUCLEOTIDE SEQUENCE</scope>
</reference>
<evidence type="ECO:0000313" key="3">
    <source>
        <dbReference type="Proteomes" id="UP001151760"/>
    </source>
</evidence>
<accession>A0ABQ5E8I1</accession>
<dbReference type="Pfam" id="PF13456">
    <property type="entry name" value="RVT_3"/>
    <property type="match status" value="1"/>
</dbReference>
<evidence type="ECO:0000259" key="1">
    <source>
        <dbReference type="Pfam" id="PF13456"/>
    </source>
</evidence>
<dbReference type="InterPro" id="IPR012337">
    <property type="entry name" value="RNaseH-like_sf"/>
</dbReference>
<keyword evidence="2" id="KW-0695">RNA-directed DNA polymerase</keyword>
<dbReference type="Proteomes" id="UP001151760">
    <property type="component" value="Unassembled WGS sequence"/>
</dbReference>
<proteinExistence type="predicted"/>
<keyword evidence="2" id="KW-0548">Nucleotidyltransferase</keyword>
<dbReference type="GO" id="GO:0003964">
    <property type="term" value="F:RNA-directed DNA polymerase activity"/>
    <property type="evidence" value="ECO:0007669"/>
    <property type="project" value="UniProtKB-KW"/>
</dbReference>
<dbReference type="PANTHER" id="PTHR48475:SF2">
    <property type="entry name" value="RIBONUCLEASE H"/>
    <property type="match status" value="1"/>
</dbReference>
<name>A0ABQ5E8I1_9ASTR</name>
<comment type="caution">
    <text evidence="2">The sequence shown here is derived from an EMBL/GenBank/DDBJ whole genome shotgun (WGS) entry which is preliminary data.</text>
</comment>
<dbReference type="InterPro" id="IPR002156">
    <property type="entry name" value="RNaseH_domain"/>
</dbReference>
<dbReference type="InterPro" id="IPR036397">
    <property type="entry name" value="RNaseH_sf"/>
</dbReference>
<gene>
    <name evidence="2" type="ORF">Tco_0955909</name>
</gene>
<reference evidence="2" key="2">
    <citation type="submission" date="2022-01" db="EMBL/GenBank/DDBJ databases">
        <authorList>
            <person name="Yamashiro T."/>
            <person name="Shiraishi A."/>
            <person name="Satake H."/>
            <person name="Nakayama K."/>
        </authorList>
    </citation>
    <scope>NUCLEOTIDE SEQUENCE</scope>
</reference>
<feature type="domain" description="RNase H type-1" evidence="1">
    <location>
        <begin position="37"/>
        <end position="124"/>
    </location>
</feature>
<dbReference type="SUPFAM" id="SSF53098">
    <property type="entry name" value="Ribonuclease H-like"/>
    <property type="match status" value="1"/>
</dbReference>
<organism evidence="2 3">
    <name type="scientific">Tanacetum coccineum</name>
    <dbReference type="NCBI Taxonomy" id="301880"/>
    <lineage>
        <taxon>Eukaryota</taxon>
        <taxon>Viridiplantae</taxon>
        <taxon>Streptophyta</taxon>
        <taxon>Embryophyta</taxon>
        <taxon>Tracheophyta</taxon>
        <taxon>Spermatophyta</taxon>
        <taxon>Magnoliopsida</taxon>
        <taxon>eudicotyledons</taxon>
        <taxon>Gunneridae</taxon>
        <taxon>Pentapetalae</taxon>
        <taxon>asterids</taxon>
        <taxon>campanulids</taxon>
        <taxon>Asterales</taxon>
        <taxon>Asteraceae</taxon>
        <taxon>Asteroideae</taxon>
        <taxon>Anthemideae</taxon>
        <taxon>Anthemidinae</taxon>
        <taxon>Tanacetum</taxon>
    </lineage>
</organism>
<dbReference type="EMBL" id="BQNB010016047">
    <property type="protein sequence ID" value="GJT47194.1"/>
    <property type="molecule type" value="Genomic_DNA"/>
</dbReference>
<keyword evidence="2" id="KW-0808">Transferase</keyword>